<name>A0A401TK78_CHIPU</name>
<feature type="non-terminal residue" evidence="2">
    <location>
        <position position="194"/>
    </location>
</feature>
<keyword evidence="3" id="KW-1185">Reference proteome</keyword>
<accession>A0A401TK78</accession>
<dbReference type="Proteomes" id="UP000287033">
    <property type="component" value="Unassembled WGS sequence"/>
</dbReference>
<feature type="region of interest" description="Disordered" evidence="1">
    <location>
        <begin position="1"/>
        <end position="112"/>
    </location>
</feature>
<reference evidence="2 3" key="1">
    <citation type="journal article" date="2018" name="Nat. Ecol. Evol.">
        <title>Shark genomes provide insights into elasmobranch evolution and the origin of vertebrates.</title>
        <authorList>
            <person name="Hara Y"/>
            <person name="Yamaguchi K"/>
            <person name="Onimaru K"/>
            <person name="Kadota M"/>
            <person name="Koyanagi M"/>
            <person name="Keeley SD"/>
            <person name="Tatsumi K"/>
            <person name="Tanaka K"/>
            <person name="Motone F"/>
            <person name="Kageyama Y"/>
            <person name="Nozu R"/>
            <person name="Adachi N"/>
            <person name="Nishimura O"/>
            <person name="Nakagawa R"/>
            <person name="Tanegashima C"/>
            <person name="Kiyatake I"/>
            <person name="Matsumoto R"/>
            <person name="Murakumo K"/>
            <person name="Nishida K"/>
            <person name="Terakita A"/>
            <person name="Kuratani S"/>
            <person name="Sato K"/>
            <person name="Hyodo S Kuraku.S."/>
        </authorList>
    </citation>
    <scope>NUCLEOTIDE SEQUENCE [LARGE SCALE GENOMIC DNA]</scope>
</reference>
<gene>
    <name evidence="2" type="ORF">chiPu_0027224</name>
</gene>
<organism evidence="2 3">
    <name type="scientific">Chiloscyllium punctatum</name>
    <name type="common">Brownbanded bambooshark</name>
    <name type="synonym">Hemiscyllium punctatum</name>
    <dbReference type="NCBI Taxonomy" id="137246"/>
    <lineage>
        <taxon>Eukaryota</taxon>
        <taxon>Metazoa</taxon>
        <taxon>Chordata</taxon>
        <taxon>Craniata</taxon>
        <taxon>Vertebrata</taxon>
        <taxon>Chondrichthyes</taxon>
        <taxon>Elasmobranchii</taxon>
        <taxon>Galeomorphii</taxon>
        <taxon>Galeoidea</taxon>
        <taxon>Orectolobiformes</taxon>
        <taxon>Hemiscylliidae</taxon>
        <taxon>Chiloscyllium</taxon>
    </lineage>
</organism>
<feature type="non-terminal residue" evidence="2">
    <location>
        <position position="1"/>
    </location>
</feature>
<comment type="caution">
    <text evidence="2">The sequence shown here is derived from an EMBL/GenBank/DDBJ whole genome shotgun (WGS) entry which is preliminary data.</text>
</comment>
<proteinExistence type="predicted"/>
<evidence type="ECO:0000313" key="2">
    <source>
        <dbReference type="EMBL" id="GCC43062.1"/>
    </source>
</evidence>
<evidence type="ECO:0000256" key="1">
    <source>
        <dbReference type="SAM" id="MobiDB-lite"/>
    </source>
</evidence>
<protein>
    <submittedName>
        <fullName evidence="2">Uncharacterized protein</fullName>
    </submittedName>
</protein>
<sequence length="194" mass="20610">SRSPQTVPKAPPAPSRGSPSPRVDGEGRPVEGPAGDSSPPRGRHAGTPDKTSGVTRSGSGNSGHGPAKSKREGSTDHSPVLKSRQQAAVSSPPAREDEERAGAHWAQPDPEAREVVVTEEPLYPQAPEVAQEERVARPHRLVILFITADQGVTKEEPIVTAPEVISKEERIAEEEPDAKAPEVIAKEEFITKAP</sequence>
<feature type="compositionally biased region" description="Polar residues" evidence="1">
    <location>
        <begin position="49"/>
        <end position="59"/>
    </location>
</feature>
<evidence type="ECO:0000313" key="3">
    <source>
        <dbReference type="Proteomes" id="UP000287033"/>
    </source>
</evidence>
<dbReference type="EMBL" id="BEZZ01098274">
    <property type="protein sequence ID" value="GCC43062.1"/>
    <property type="molecule type" value="Genomic_DNA"/>
</dbReference>
<dbReference type="AlphaFoldDB" id="A0A401TK78"/>